<evidence type="ECO:0000256" key="1">
    <source>
        <dbReference type="ARBA" id="ARBA00025502"/>
    </source>
</evidence>
<dbReference type="Gene3D" id="2.40.50.140">
    <property type="entry name" value="Nucleic acid-binding proteins"/>
    <property type="match status" value="1"/>
</dbReference>
<feature type="domain" description="S1-like" evidence="5">
    <location>
        <begin position="15"/>
        <end position="89"/>
    </location>
</feature>
<comment type="function">
    <text evidence="1 2">Seems to be required for maximal rate of protein biosynthesis. Enhances ribosome dissociation into subunits and stabilizes the binding of the initiator Met-tRNA(I) to 40 S ribosomal subunits.</text>
</comment>
<evidence type="ECO:0000259" key="5">
    <source>
        <dbReference type="PROSITE" id="PS50832"/>
    </source>
</evidence>
<dbReference type="PANTHER" id="PTHR21668">
    <property type="entry name" value="EIF-1A"/>
    <property type="match status" value="1"/>
</dbReference>
<dbReference type="Pfam" id="PF01176">
    <property type="entry name" value="eIF-1a"/>
    <property type="match status" value="1"/>
</dbReference>
<dbReference type="NCBIfam" id="NF003084">
    <property type="entry name" value="PRK04012.1-3"/>
    <property type="match status" value="1"/>
</dbReference>
<evidence type="ECO:0000256" key="4">
    <source>
        <dbReference type="RuleBase" id="RU004364"/>
    </source>
</evidence>
<evidence type="ECO:0000256" key="3">
    <source>
        <dbReference type="PROSITE-ProRule" id="PRU00181"/>
    </source>
</evidence>
<dbReference type="NCBIfam" id="TIGR00523">
    <property type="entry name" value="eIF-1A"/>
    <property type="match status" value="1"/>
</dbReference>
<dbReference type="NCBIfam" id="NF003085">
    <property type="entry name" value="PRK04012.1-5"/>
    <property type="match status" value="1"/>
</dbReference>
<reference evidence="6" key="1">
    <citation type="submission" date="2020-06" db="EMBL/GenBank/DDBJ databases">
        <title>Unique genomic features of the anaerobic methanotrophic archaea.</title>
        <authorList>
            <person name="Chadwick G.L."/>
            <person name="Skennerton C.T."/>
            <person name="Laso-Perez R."/>
            <person name="Leu A.O."/>
            <person name="Speth D.R."/>
            <person name="Yu H."/>
            <person name="Morgan-Lang C."/>
            <person name="Hatzenpichler R."/>
            <person name="Goudeau D."/>
            <person name="Malmstrom R."/>
            <person name="Brazelton W.J."/>
            <person name="Woyke T."/>
            <person name="Hallam S.J."/>
            <person name="Tyson G.W."/>
            <person name="Wegener G."/>
            <person name="Boetius A."/>
            <person name="Orphan V."/>
        </authorList>
    </citation>
    <scope>NUCLEOTIDE SEQUENCE</scope>
</reference>
<dbReference type="EMBL" id="MT631235">
    <property type="protein sequence ID" value="QNO46910.1"/>
    <property type="molecule type" value="Genomic_DNA"/>
</dbReference>
<keyword evidence="2 3" id="KW-0396">Initiation factor</keyword>
<accession>A0A7G9YFX6</accession>
<dbReference type="PROSITE" id="PS50832">
    <property type="entry name" value="S1_IF1_TYPE"/>
    <property type="match status" value="1"/>
</dbReference>
<organism evidence="6">
    <name type="scientific">Candidatus Methanogaster sp. ANME-2c ERB4</name>
    <dbReference type="NCBI Taxonomy" id="2759911"/>
    <lineage>
        <taxon>Archaea</taxon>
        <taxon>Methanobacteriati</taxon>
        <taxon>Methanobacteriota</taxon>
        <taxon>Stenosarchaea group</taxon>
        <taxon>Methanomicrobia</taxon>
        <taxon>Methanosarcinales</taxon>
        <taxon>ANME-2 cluster</taxon>
        <taxon>Candidatus Methanogasteraceae</taxon>
        <taxon>Candidatus Methanogaster</taxon>
    </lineage>
</organism>
<dbReference type="SUPFAM" id="SSF50249">
    <property type="entry name" value="Nucleic acid-binding proteins"/>
    <property type="match status" value="1"/>
</dbReference>
<dbReference type="SMART" id="SM00652">
    <property type="entry name" value="eIF1a"/>
    <property type="match status" value="1"/>
</dbReference>
<evidence type="ECO:0000256" key="2">
    <source>
        <dbReference type="HAMAP-Rule" id="MF_00216"/>
    </source>
</evidence>
<dbReference type="GO" id="GO:0003743">
    <property type="term" value="F:translation initiation factor activity"/>
    <property type="evidence" value="ECO:0007669"/>
    <property type="project" value="UniProtKB-UniRule"/>
</dbReference>
<sequence length="103" mass="12150">MSSLAKKKKTDAPIVRVRIPRTHDREVLATVEKLLGANHLRVRCFDGTIINARIPGRMKKRIWIRENDVVIIIPWSFQEEKADVVWRYTAPQVDWLRRRGYLS</sequence>
<dbReference type="GO" id="GO:0003723">
    <property type="term" value="F:RNA binding"/>
    <property type="evidence" value="ECO:0007669"/>
    <property type="project" value="InterPro"/>
</dbReference>
<proteinExistence type="inferred from homology"/>
<dbReference type="CDD" id="cd05793">
    <property type="entry name" value="S1_IF1A"/>
    <property type="match status" value="1"/>
</dbReference>
<comment type="similarity">
    <text evidence="2 4">Belongs to the eIF-1A family.</text>
</comment>
<dbReference type="InterPro" id="IPR006196">
    <property type="entry name" value="RNA-binding_domain_S1_IF1"/>
</dbReference>
<dbReference type="InterPro" id="IPR001253">
    <property type="entry name" value="TIF_eIF-1A"/>
</dbReference>
<name>A0A7G9YFX6_9EURY</name>
<gene>
    <name evidence="6" type="primary">eIF1A</name>
    <name evidence="2" type="synonym">eif1a</name>
    <name evidence="6" type="ORF">GBMLOPDG_00006</name>
</gene>
<keyword evidence="2 3" id="KW-0648">Protein biosynthesis</keyword>
<protein>
    <recommendedName>
        <fullName evidence="2">Translation initiation factor 1A</fullName>
        <shortName evidence="2">aIF-1A</shortName>
    </recommendedName>
</protein>
<dbReference type="AlphaFoldDB" id="A0A7G9YFX6"/>
<dbReference type="HAMAP" id="MF_00216">
    <property type="entry name" value="aIF_1A"/>
    <property type="match status" value="1"/>
</dbReference>
<evidence type="ECO:0000313" key="6">
    <source>
        <dbReference type="EMBL" id="QNO46910.1"/>
    </source>
</evidence>
<dbReference type="InterPro" id="IPR012340">
    <property type="entry name" value="NA-bd_OB-fold"/>
</dbReference>